<organism evidence="3 4">
    <name type="scientific">Ditylenchus dipsaci</name>
    <dbReference type="NCBI Taxonomy" id="166011"/>
    <lineage>
        <taxon>Eukaryota</taxon>
        <taxon>Metazoa</taxon>
        <taxon>Ecdysozoa</taxon>
        <taxon>Nematoda</taxon>
        <taxon>Chromadorea</taxon>
        <taxon>Rhabditida</taxon>
        <taxon>Tylenchina</taxon>
        <taxon>Tylenchomorpha</taxon>
        <taxon>Sphaerularioidea</taxon>
        <taxon>Anguinidae</taxon>
        <taxon>Anguininae</taxon>
        <taxon>Ditylenchus</taxon>
    </lineage>
</organism>
<comment type="similarity">
    <text evidence="1">Belongs to the serpin family.</text>
</comment>
<dbReference type="PANTHER" id="PTHR11461">
    <property type="entry name" value="SERINE PROTEASE INHIBITOR, SERPIN"/>
    <property type="match status" value="1"/>
</dbReference>
<proteinExistence type="inferred from homology"/>
<dbReference type="Gene3D" id="3.30.497.10">
    <property type="entry name" value="Antithrombin, subunit I, domain 2"/>
    <property type="match status" value="2"/>
</dbReference>
<dbReference type="Gene3D" id="2.30.39.10">
    <property type="entry name" value="Alpha-1-antitrypsin, domain 1"/>
    <property type="match status" value="1"/>
</dbReference>
<dbReference type="InterPro" id="IPR023796">
    <property type="entry name" value="Serpin_dom"/>
</dbReference>
<keyword evidence="3" id="KW-1185">Reference proteome</keyword>
<name>A0A915D7P0_9BILA</name>
<dbReference type="SMART" id="SM00093">
    <property type="entry name" value="SERPIN"/>
    <property type="match status" value="1"/>
</dbReference>
<dbReference type="GO" id="GO:0005615">
    <property type="term" value="C:extracellular space"/>
    <property type="evidence" value="ECO:0007669"/>
    <property type="project" value="InterPro"/>
</dbReference>
<protein>
    <submittedName>
        <fullName evidence="4">Serpin domain-containing protein</fullName>
    </submittedName>
</protein>
<dbReference type="GO" id="GO:0004867">
    <property type="term" value="F:serine-type endopeptidase inhibitor activity"/>
    <property type="evidence" value="ECO:0007669"/>
    <property type="project" value="InterPro"/>
</dbReference>
<dbReference type="InterPro" id="IPR018289">
    <property type="entry name" value="MULE_transposase_dom"/>
</dbReference>
<evidence type="ECO:0000256" key="1">
    <source>
        <dbReference type="RuleBase" id="RU000411"/>
    </source>
</evidence>
<reference evidence="4" key="1">
    <citation type="submission" date="2022-11" db="UniProtKB">
        <authorList>
            <consortium name="WormBaseParasite"/>
        </authorList>
    </citation>
    <scope>IDENTIFICATION</scope>
</reference>
<dbReference type="InterPro" id="IPR042185">
    <property type="entry name" value="Serpin_sf_2"/>
</dbReference>
<dbReference type="InterPro" id="IPR042178">
    <property type="entry name" value="Serpin_sf_1"/>
</dbReference>
<dbReference type="InterPro" id="IPR036186">
    <property type="entry name" value="Serpin_sf"/>
</dbReference>
<accession>A0A915D7P0</accession>
<dbReference type="WBParaSite" id="jg1688.2">
    <property type="protein sequence ID" value="jg1688.2"/>
    <property type="gene ID" value="jg1688"/>
</dbReference>
<feature type="domain" description="Serpin" evidence="2">
    <location>
        <begin position="13"/>
        <end position="347"/>
    </location>
</feature>
<sequence>MSHVNKVHLEFALDLLRRTTLNSPTKSVVICPVTIANSLAILSYGCRGKTADKLQKALGYVEDDYYFYHYFSGIAKVLCDGSVENMLKIANRLYVPKEFDVMESFQNFVTEKYSNQAHLIDLDSLDEATLLINQFINEKTKGKISNIILDKKLLNHTSMTLINAVHFEGLWHVYFDASETKKELFHVSKTLSRELSSTMSARLQESDLLVERNKRGRATVYSQLEEFPDEEDFNRWFLGEKSKWKIQRSRNYEKHRADDYLCRYGQMTNYQCKVKLRVLYPQNSLKTTKFLEEDKELMRQNLGSTALNLQRKIQDTHRNERDSLPPSIKQIQNFKCRQNKSQAIVSLEQLKAYAIRNAAVPEEDENKTFVCGFASSVISEKIVFCLTWTTVKLRRFQQQSKMIQVDATYKLSWHGFPVLVCGFSDSSQHFCGTFLALSSNENTWCYERFFVAVSSCTYVPELLMGDGDKTISAAAVNFWGSIKRAMCFAHVKMNLTKKLRPKTWTTLFKLFPRTLLFYNSLLLQMNLTEREWQTRYAGQYRILEVCAYFSKEWIDSPLNGWFEGFSPYASTNNGLESKNGLLKKITFRKKLSVNDFLLMVEKTMNLWSVQPENQVPSILPSISPSLYQEAYRLKQENRSVLDVLVDGVKIQCHIIPSSSAINLDKNILGQMYNELQAISFIDWKRYKLILKSLRIIRPSSIWPSYEVTMMHKNFTFEYYEDELLQRVNLYCKDEELKMYILLPKQPEKLSEIIQQMSSERFRNIVRPNRPPIYHIDHDHLDFVDLKLPKFSIDSTHDLLPILQQIPTYRTCIEQVSTKSADFNGLTSSPNELCLGQMVQRAVIEICEEECQEKGTWTIPLTRVKTRGDARPPQHHNFHANHPFIFFLADNNYHIFMSGVVGDDQH</sequence>
<dbReference type="SUPFAM" id="SSF56574">
    <property type="entry name" value="Serpins"/>
    <property type="match status" value="2"/>
</dbReference>
<dbReference type="AlphaFoldDB" id="A0A915D7P0"/>
<dbReference type="Pfam" id="PF00079">
    <property type="entry name" value="Serpin"/>
    <property type="match status" value="2"/>
</dbReference>
<evidence type="ECO:0000259" key="2">
    <source>
        <dbReference type="SMART" id="SM00093"/>
    </source>
</evidence>
<dbReference type="Proteomes" id="UP000887574">
    <property type="component" value="Unplaced"/>
</dbReference>
<dbReference type="CDD" id="cd00172">
    <property type="entry name" value="serpin"/>
    <property type="match status" value="1"/>
</dbReference>
<evidence type="ECO:0000313" key="3">
    <source>
        <dbReference type="Proteomes" id="UP000887574"/>
    </source>
</evidence>
<dbReference type="PANTHER" id="PTHR11461:SF372">
    <property type="entry name" value="ACCESSORY GLAND PROTEIN ACP76A-RELATED"/>
    <property type="match status" value="1"/>
</dbReference>
<dbReference type="InterPro" id="IPR023795">
    <property type="entry name" value="Serpin_CS"/>
</dbReference>
<dbReference type="InterPro" id="IPR000215">
    <property type="entry name" value="Serpin_fam"/>
</dbReference>
<dbReference type="PROSITE" id="PS00284">
    <property type="entry name" value="SERPIN"/>
    <property type="match status" value="1"/>
</dbReference>
<dbReference type="Pfam" id="PF10551">
    <property type="entry name" value="MULE"/>
    <property type="match status" value="1"/>
</dbReference>
<evidence type="ECO:0000313" key="4">
    <source>
        <dbReference type="WBParaSite" id="jg1688.2"/>
    </source>
</evidence>